<dbReference type="GO" id="GO:0005615">
    <property type="term" value="C:extracellular space"/>
    <property type="evidence" value="ECO:0007669"/>
    <property type="project" value="TreeGrafter"/>
</dbReference>
<dbReference type="Pfam" id="PF06585">
    <property type="entry name" value="JHBP"/>
    <property type="match status" value="1"/>
</dbReference>
<feature type="chain" id="PRO_5040381450" description="Protein takeout" evidence="4">
    <location>
        <begin position="21"/>
        <end position="257"/>
    </location>
</feature>
<evidence type="ECO:0000313" key="6">
    <source>
        <dbReference type="Proteomes" id="UP001152759"/>
    </source>
</evidence>
<gene>
    <name evidence="5" type="ORF">BEMITA_LOCUS6339</name>
</gene>
<accession>A0A9P0AA80</accession>
<dbReference type="PROSITE" id="PS51257">
    <property type="entry name" value="PROKAR_LIPOPROTEIN"/>
    <property type="match status" value="1"/>
</dbReference>
<feature type="signal peptide" evidence="4">
    <location>
        <begin position="1"/>
        <end position="20"/>
    </location>
</feature>
<keyword evidence="2" id="KW-0090">Biological rhythms</keyword>
<comment type="similarity">
    <text evidence="3">Belongs to the TO family.</text>
</comment>
<reference evidence="5" key="1">
    <citation type="submission" date="2021-12" db="EMBL/GenBank/DDBJ databases">
        <authorList>
            <person name="King R."/>
        </authorList>
    </citation>
    <scope>NUCLEOTIDE SEQUENCE</scope>
</reference>
<organism evidence="5 6">
    <name type="scientific">Bemisia tabaci</name>
    <name type="common">Sweetpotato whitefly</name>
    <name type="synonym">Aleurodes tabaci</name>
    <dbReference type="NCBI Taxonomy" id="7038"/>
    <lineage>
        <taxon>Eukaryota</taxon>
        <taxon>Metazoa</taxon>
        <taxon>Ecdysozoa</taxon>
        <taxon>Arthropoda</taxon>
        <taxon>Hexapoda</taxon>
        <taxon>Insecta</taxon>
        <taxon>Pterygota</taxon>
        <taxon>Neoptera</taxon>
        <taxon>Paraneoptera</taxon>
        <taxon>Hemiptera</taxon>
        <taxon>Sternorrhyncha</taxon>
        <taxon>Aleyrodoidea</taxon>
        <taxon>Aleyrodidae</taxon>
        <taxon>Aleyrodinae</taxon>
        <taxon>Bemisia</taxon>
    </lineage>
</organism>
<protein>
    <recommendedName>
        <fullName evidence="7">Protein takeout</fullName>
    </recommendedName>
</protein>
<dbReference type="FunFam" id="3.15.10.30:FF:000001">
    <property type="entry name" value="Takeout-like protein 1"/>
    <property type="match status" value="1"/>
</dbReference>
<dbReference type="EMBL" id="OU963864">
    <property type="protein sequence ID" value="CAH0387307.1"/>
    <property type="molecule type" value="Genomic_DNA"/>
</dbReference>
<dbReference type="KEGG" id="btab:109030596"/>
<dbReference type="AlphaFoldDB" id="A0A9P0AA80"/>
<proteinExistence type="inferred from homology"/>
<dbReference type="PANTHER" id="PTHR11008">
    <property type="entry name" value="PROTEIN TAKEOUT-LIKE PROTEIN"/>
    <property type="match status" value="1"/>
</dbReference>
<evidence type="ECO:0000256" key="1">
    <source>
        <dbReference type="ARBA" id="ARBA00022729"/>
    </source>
</evidence>
<keyword evidence="6" id="KW-1185">Reference proteome</keyword>
<evidence type="ECO:0000256" key="2">
    <source>
        <dbReference type="ARBA" id="ARBA00023108"/>
    </source>
</evidence>
<sequence>MGLTLKYSFALLTLCSCALAAAPQVSNGYYTWYKKPCKQNDAKFTDCLLKTARVGVVELKNGDSKRHLPSINPFFLPKMEITTGSDQVGLKFKMQDVNIYGLPDIQFLNIKGDEKIHKYEWVIQTKTINLDGNYIAGGKILILPVVGNGKFQFSLKDMKCRLKIKHELEKKADGKEYIKFTQVQFIIDDVKHVRYTLHNLFNGDKLLGGQILTFINQAWREVFEEVKPGIEQTMSEVIKYLITPLTRVPYDYIFPPS</sequence>
<dbReference type="PANTHER" id="PTHR11008:SF32">
    <property type="entry name" value="CIRCADIAN CLOCK-CONTROLLED PROTEIN DAYWAKE-RELATED"/>
    <property type="match status" value="1"/>
</dbReference>
<keyword evidence="1 4" id="KW-0732">Signal</keyword>
<dbReference type="Gene3D" id="3.15.10.30">
    <property type="entry name" value="Haemolymph juvenile hormone binding protein"/>
    <property type="match status" value="1"/>
</dbReference>
<dbReference type="SMART" id="SM00700">
    <property type="entry name" value="JHBP"/>
    <property type="match status" value="1"/>
</dbReference>
<dbReference type="InterPro" id="IPR010562">
    <property type="entry name" value="Haemolymph_juvenile_hormone-bd"/>
</dbReference>
<name>A0A9P0AA80_BEMTA</name>
<evidence type="ECO:0008006" key="7">
    <source>
        <dbReference type="Google" id="ProtNLM"/>
    </source>
</evidence>
<dbReference type="Proteomes" id="UP001152759">
    <property type="component" value="Chromosome 3"/>
</dbReference>
<evidence type="ECO:0000313" key="5">
    <source>
        <dbReference type="EMBL" id="CAH0387307.1"/>
    </source>
</evidence>
<evidence type="ECO:0000256" key="3">
    <source>
        <dbReference type="ARBA" id="ARBA00060902"/>
    </source>
</evidence>
<evidence type="ECO:0000256" key="4">
    <source>
        <dbReference type="SAM" id="SignalP"/>
    </source>
</evidence>
<dbReference type="InterPro" id="IPR038606">
    <property type="entry name" value="To_sf"/>
</dbReference>
<dbReference type="GO" id="GO:0007623">
    <property type="term" value="P:circadian rhythm"/>
    <property type="evidence" value="ECO:0007669"/>
    <property type="project" value="UniProtKB-ARBA"/>
</dbReference>